<keyword evidence="2" id="KW-1185">Reference proteome</keyword>
<sequence length="64" mass="7467">MYFVSGPYFFIFPCLCLPEYLGIFIRNDPSNQPPSGLVHLVNDHVITFRNEMDEARAERALLKY</sequence>
<dbReference type="EMBL" id="CH476627">
    <property type="protein sequence ID" value="EDO03755.1"/>
    <property type="molecule type" value="Genomic_DNA"/>
</dbReference>
<dbReference type="InParanoid" id="A7ELN9"/>
<proteinExistence type="predicted"/>
<dbReference type="RefSeq" id="XP_001593314.1">
    <property type="nucleotide sequence ID" value="XM_001593264.1"/>
</dbReference>
<dbReference type="Proteomes" id="UP000001312">
    <property type="component" value="Unassembled WGS sequence"/>
</dbReference>
<dbReference type="HOGENOM" id="CLU_2868975_0_0_1"/>
<organism evidence="1 2">
    <name type="scientific">Sclerotinia sclerotiorum (strain ATCC 18683 / 1980 / Ss-1)</name>
    <name type="common">White mold</name>
    <name type="synonym">Whetzelinia sclerotiorum</name>
    <dbReference type="NCBI Taxonomy" id="665079"/>
    <lineage>
        <taxon>Eukaryota</taxon>
        <taxon>Fungi</taxon>
        <taxon>Dikarya</taxon>
        <taxon>Ascomycota</taxon>
        <taxon>Pezizomycotina</taxon>
        <taxon>Leotiomycetes</taxon>
        <taxon>Helotiales</taxon>
        <taxon>Sclerotiniaceae</taxon>
        <taxon>Sclerotinia</taxon>
    </lineage>
</organism>
<reference evidence="2" key="1">
    <citation type="journal article" date="2011" name="PLoS Genet.">
        <title>Genomic analysis of the necrotrophic fungal pathogens Sclerotinia sclerotiorum and Botrytis cinerea.</title>
        <authorList>
            <person name="Amselem J."/>
            <person name="Cuomo C.A."/>
            <person name="van Kan J.A."/>
            <person name="Viaud M."/>
            <person name="Benito E.P."/>
            <person name="Couloux A."/>
            <person name="Coutinho P.M."/>
            <person name="de Vries R.P."/>
            <person name="Dyer P.S."/>
            <person name="Fillinger S."/>
            <person name="Fournier E."/>
            <person name="Gout L."/>
            <person name="Hahn M."/>
            <person name="Kohn L."/>
            <person name="Lapalu N."/>
            <person name="Plummer K.M."/>
            <person name="Pradier J.M."/>
            <person name="Quevillon E."/>
            <person name="Sharon A."/>
            <person name="Simon A."/>
            <person name="ten Have A."/>
            <person name="Tudzynski B."/>
            <person name="Tudzynski P."/>
            <person name="Wincker P."/>
            <person name="Andrew M."/>
            <person name="Anthouard V."/>
            <person name="Beever R.E."/>
            <person name="Beffa R."/>
            <person name="Benoit I."/>
            <person name="Bouzid O."/>
            <person name="Brault B."/>
            <person name="Chen Z."/>
            <person name="Choquer M."/>
            <person name="Collemare J."/>
            <person name="Cotton P."/>
            <person name="Danchin E.G."/>
            <person name="Da Silva C."/>
            <person name="Gautier A."/>
            <person name="Giraud C."/>
            <person name="Giraud T."/>
            <person name="Gonzalez C."/>
            <person name="Grossetete S."/>
            <person name="Guldener U."/>
            <person name="Henrissat B."/>
            <person name="Howlett B.J."/>
            <person name="Kodira C."/>
            <person name="Kretschmer M."/>
            <person name="Lappartient A."/>
            <person name="Leroch M."/>
            <person name="Levis C."/>
            <person name="Mauceli E."/>
            <person name="Neuveglise C."/>
            <person name="Oeser B."/>
            <person name="Pearson M."/>
            <person name="Poulain J."/>
            <person name="Poussereau N."/>
            <person name="Quesneville H."/>
            <person name="Rascle C."/>
            <person name="Schumacher J."/>
            <person name="Segurens B."/>
            <person name="Sexton A."/>
            <person name="Silva E."/>
            <person name="Sirven C."/>
            <person name="Soanes D.M."/>
            <person name="Talbot N.J."/>
            <person name="Templeton M."/>
            <person name="Yandava C."/>
            <person name="Yarden O."/>
            <person name="Zeng Q."/>
            <person name="Rollins J.A."/>
            <person name="Lebrun M.H."/>
            <person name="Dickman M."/>
        </authorList>
    </citation>
    <scope>NUCLEOTIDE SEQUENCE [LARGE SCALE GENOMIC DNA]</scope>
    <source>
        <strain evidence="2">ATCC 18683 / 1980 / Ss-1</strain>
    </source>
</reference>
<protein>
    <submittedName>
        <fullName evidence="1">Uncharacterized protein</fullName>
    </submittedName>
</protein>
<dbReference type="AlphaFoldDB" id="A7ELN9"/>
<name>A7ELN9_SCLS1</name>
<evidence type="ECO:0000313" key="2">
    <source>
        <dbReference type="Proteomes" id="UP000001312"/>
    </source>
</evidence>
<dbReference type="GeneID" id="5489001"/>
<dbReference type="KEGG" id="ssl:SS1G_06236"/>
<gene>
    <name evidence="1" type="ORF">SS1G_06236</name>
</gene>
<evidence type="ECO:0000313" key="1">
    <source>
        <dbReference type="EMBL" id="EDO03755.1"/>
    </source>
</evidence>
<accession>A7ELN9</accession>